<feature type="compositionally biased region" description="Low complexity" evidence="2">
    <location>
        <begin position="270"/>
        <end position="294"/>
    </location>
</feature>
<accession>A0A6A5BSE2</accession>
<dbReference type="GeneID" id="68110822"/>
<dbReference type="AlphaFoldDB" id="A0A6A5BSE2"/>
<keyword evidence="4" id="KW-1185">Reference proteome</keyword>
<keyword evidence="1" id="KW-0175">Coiled coil</keyword>
<dbReference type="OrthoDB" id="10266367at2759"/>
<dbReference type="Proteomes" id="UP000444721">
    <property type="component" value="Unassembled WGS sequence"/>
</dbReference>
<evidence type="ECO:0000313" key="4">
    <source>
        <dbReference type="Proteomes" id="UP000444721"/>
    </source>
</evidence>
<feature type="region of interest" description="Disordered" evidence="2">
    <location>
        <begin position="226"/>
        <end position="309"/>
    </location>
</feature>
<feature type="compositionally biased region" description="Low complexity" evidence="2">
    <location>
        <begin position="9"/>
        <end position="24"/>
    </location>
</feature>
<sequence>MFLFKRKNSSAINTGSANNNSNSSEQKQQFTFAIQIESIENVPLYFQVPLGVELHKLNLTSIPSQAILTLKGKLFRKRKLIGATSFKLTDSASKQITYASTLEFLVNIPIDKQKNRILKGPVTSSTVFEPTCCDSQQDTNDDSDDEYAAMSNNSNGKFLHIVVSKKFNTASKPAFVNDCLLDLTHYCSLQQEWQGRVSIPVEITKDVTANINLQIFSVVGNQLSSNGRRSGSLDVQRGKANSSSTTPPLKRIDSLNDKTDTSPQQQIPKVATNSTSSTPVSVSTPTSTSTTAVVQMSTPTTVSSPQISPQNIIKEMNLLQFESSTSSPSSTNSNVNNNNNNGQTTVNSTMNSNMGNVNNSSNGLSNQSSMSDFFKKRAEVNNGRSRSDSSPGLQLTNFDNNNGTPNSTFSPTSAYQVDNSPSESPSVETIKQENAHLKSVLQRAKTRFQEVVTENAQLKERIKQLEAQVLSLQLSQNSNSIQIPKTAQDFFDPFQ</sequence>
<protein>
    <submittedName>
        <fullName evidence="3">Uncharacterized protein</fullName>
    </submittedName>
</protein>
<feature type="compositionally biased region" description="Low complexity" evidence="2">
    <location>
        <begin position="323"/>
        <end position="371"/>
    </location>
</feature>
<reference evidence="3 4" key="1">
    <citation type="journal article" date="2019" name="Sci. Rep.">
        <title>Nanopore sequencing improves the draft genome of the human pathogenic amoeba Naegleria fowleri.</title>
        <authorList>
            <person name="Liechti N."/>
            <person name="Schurch N."/>
            <person name="Bruggmann R."/>
            <person name="Wittwer M."/>
        </authorList>
    </citation>
    <scope>NUCLEOTIDE SEQUENCE [LARGE SCALE GENOMIC DNA]</scope>
    <source>
        <strain evidence="3 4">ATCC 30894</strain>
    </source>
</reference>
<organism evidence="3 4">
    <name type="scientific">Naegleria fowleri</name>
    <name type="common">Brain eating amoeba</name>
    <dbReference type="NCBI Taxonomy" id="5763"/>
    <lineage>
        <taxon>Eukaryota</taxon>
        <taxon>Discoba</taxon>
        <taxon>Heterolobosea</taxon>
        <taxon>Tetramitia</taxon>
        <taxon>Eutetramitia</taxon>
        <taxon>Vahlkampfiidae</taxon>
        <taxon>Naegleria</taxon>
    </lineage>
</organism>
<feature type="compositionally biased region" description="Polar residues" evidence="2">
    <location>
        <begin position="295"/>
        <end position="309"/>
    </location>
</feature>
<dbReference type="VEuPathDB" id="AmoebaDB:NfTy_070190"/>
<gene>
    <name evidence="3" type="ORF">FDP41_003604</name>
</gene>
<name>A0A6A5BSE2_NAEFO</name>
<feature type="coiled-coil region" evidence="1">
    <location>
        <begin position="427"/>
        <end position="475"/>
    </location>
</feature>
<dbReference type="OMA" id="FAIQIES"/>
<dbReference type="VEuPathDB" id="AmoebaDB:NF0118190"/>
<evidence type="ECO:0000313" key="3">
    <source>
        <dbReference type="EMBL" id="KAF0977612.1"/>
    </source>
</evidence>
<feature type="region of interest" description="Disordered" evidence="2">
    <location>
        <begin position="322"/>
        <end position="426"/>
    </location>
</feature>
<feature type="region of interest" description="Disordered" evidence="2">
    <location>
        <begin position="1"/>
        <end position="24"/>
    </location>
</feature>
<proteinExistence type="predicted"/>
<comment type="caution">
    <text evidence="3">The sequence shown here is derived from an EMBL/GenBank/DDBJ whole genome shotgun (WGS) entry which is preliminary data.</text>
</comment>
<evidence type="ECO:0000256" key="1">
    <source>
        <dbReference type="SAM" id="Coils"/>
    </source>
</evidence>
<dbReference type="RefSeq" id="XP_044562325.1">
    <property type="nucleotide sequence ID" value="XM_044706927.1"/>
</dbReference>
<feature type="compositionally biased region" description="Polar residues" evidence="2">
    <location>
        <begin position="382"/>
        <end position="426"/>
    </location>
</feature>
<dbReference type="EMBL" id="VFQX01000034">
    <property type="protein sequence ID" value="KAF0977612.1"/>
    <property type="molecule type" value="Genomic_DNA"/>
</dbReference>
<feature type="compositionally biased region" description="Basic and acidic residues" evidence="2">
    <location>
        <begin position="250"/>
        <end position="260"/>
    </location>
</feature>
<dbReference type="VEuPathDB" id="AmoebaDB:FDP41_003604"/>
<evidence type="ECO:0000256" key="2">
    <source>
        <dbReference type="SAM" id="MobiDB-lite"/>
    </source>
</evidence>